<protein>
    <submittedName>
        <fullName evidence="12">Ferredoxin</fullName>
    </submittedName>
</protein>
<evidence type="ECO:0000256" key="6">
    <source>
        <dbReference type="ARBA" id="ARBA00023004"/>
    </source>
</evidence>
<dbReference type="AlphaFoldDB" id="A0A1H8KWL7"/>
<feature type="compositionally biased region" description="Basic and acidic residues" evidence="9">
    <location>
        <begin position="57"/>
        <end position="66"/>
    </location>
</feature>
<comment type="cofactor">
    <cofactor evidence="8">
        <name>[2Fe-2S] cluster</name>
        <dbReference type="ChEBI" id="CHEBI:190135"/>
    </cofactor>
</comment>
<keyword evidence="13" id="KW-1185">Reference proteome</keyword>
<proteinExistence type="inferred from homology"/>
<evidence type="ECO:0000259" key="11">
    <source>
        <dbReference type="PROSITE" id="PS51085"/>
    </source>
</evidence>
<dbReference type="Proteomes" id="UP000198775">
    <property type="component" value="Unassembled WGS sequence"/>
</dbReference>
<dbReference type="Gene3D" id="3.10.20.30">
    <property type="match status" value="1"/>
</dbReference>
<feature type="region of interest" description="Disordered" evidence="9">
    <location>
        <begin position="27"/>
        <end position="81"/>
    </location>
</feature>
<dbReference type="InterPro" id="IPR001041">
    <property type="entry name" value="2Fe-2S_ferredoxin-type"/>
</dbReference>
<reference evidence="13" key="1">
    <citation type="submission" date="2016-10" db="EMBL/GenBank/DDBJ databases">
        <authorList>
            <person name="Varghese N."/>
            <person name="Submissions S."/>
        </authorList>
    </citation>
    <scope>NUCLEOTIDE SEQUENCE [LARGE SCALE GENOMIC DNA]</scope>
    <source>
        <strain evidence="13">IBRC-M 10043</strain>
    </source>
</reference>
<keyword evidence="4" id="KW-0479">Metal-binding</keyword>
<dbReference type="SUPFAM" id="SSF46565">
    <property type="entry name" value="Chaperone J-domain"/>
    <property type="match status" value="1"/>
</dbReference>
<dbReference type="InterPro" id="IPR053441">
    <property type="entry name" value="2Fe2S_Ferredoxin"/>
</dbReference>
<organism evidence="12 13">
    <name type="scientific">Halorientalis persicus</name>
    <dbReference type="NCBI Taxonomy" id="1367881"/>
    <lineage>
        <taxon>Archaea</taxon>
        <taxon>Methanobacteriati</taxon>
        <taxon>Methanobacteriota</taxon>
        <taxon>Stenosarchaea group</taxon>
        <taxon>Halobacteria</taxon>
        <taxon>Halobacteriales</taxon>
        <taxon>Haloarculaceae</taxon>
        <taxon>Halorientalis</taxon>
    </lineage>
</organism>
<dbReference type="GO" id="GO:0051537">
    <property type="term" value="F:2 iron, 2 sulfur cluster binding"/>
    <property type="evidence" value="ECO:0007669"/>
    <property type="project" value="UniProtKB-KW"/>
</dbReference>
<accession>A0A1H8KWL7</accession>
<keyword evidence="7" id="KW-0411">Iron-sulfur</keyword>
<dbReference type="InterPro" id="IPR001623">
    <property type="entry name" value="DnaJ_domain"/>
</dbReference>
<comment type="similarity">
    <text evidence="1">Belongs to the 2Fe2S plant-type ferredoxin family.</text>
</comment>
<sequence length="220" mass="24672">MDSPFDVLGLDPDADDAAIRDAYRRRVKEAHPDRGGSTREFQRVKEAYEKIQNGWEPDDRIPEPRSTETPQEPNPEPEQEGHHVEYLNYEVLDDHGWELSDEDLFEKAADAYLDDEDYGELRVEDNQSLLEAAEDDGHAWPFACRGGACTNCAVAVVEGEMPTPTNHILPQEMLDRGIRLSCISAPVSDEAKIVFNVKYLPGVNELLLPASRFEGASTTD</sequence>
<dbReference type="InterPro" id="IPR036869">
    <property type="entry name" value="J_dom_sf"/>
</dbReference>
<evidence type="ECO:0000313" key="12">
    <source>
        <dbReference type="EMBL" id="SEN97273.1"/>
    </source>
</evidence>
<evidence type="ECO:0000256" key="7">
    <source>
        <dbReference type="ARBA" id="ARBA00023014"/>
    </source>
</evidence>
<dbReference type="EMBL" id="FOCX01000006">
    <property type="protein sequence ID" value="SEN97273.1"/>
    <property type="molecule type" value="Genomic_DNA"/>
</dbReference>
<evidence type="ECO:0000256" key="9">
    <source>
        <dbReference type="SAM" id="MobiDB-lite"/>
    </source>
</evidence>
<gene>
    <name evidence="12" type="ORF">SAMN05216388_1006220</name>
</gene>
<evidence type="ECO:0000256" key="2">
    <source>
        <dbReference type="ARBA" id="ARBA00022448"/>
    </source>
</evidence>
<keyword evidence="6" id="KW-0408">Iron</keyword>
<dbReference type="OrthoDB" id="213270at2157"/>
<feature type="domain" description="2Fe-2S ferredoxin-type" evidence="11">
    <location>
        <begin position="109"/>
        <end position="199"/>
    </location>
</feature>
<dbReference type="PROSITE" id="PS50076">
    <property type="entry name" value="DNAJ_2"/>
    <property type="match status" value="1"/>
</dbReference>
<dbReference type="PROSITE" id="PS51085">
    <property type="entry name" value="2FE2S_FER_2"/>
    <property type="match status" value="1"/>
</dbReference>
<evidence type="ECO:0000313" key="13">
    <source>
        <dbReference type="Proteomes" id="UP000198775"/>
    </source>
</evidence>
<evidence type="ECO:0000256" key="3">
    <source>
        <dbReference type="ARBA" id="ARBA00022714"/>
    </source>
</evidence>
<evidence type="ECO:0000256" key="4">
    <source>
        <dbReference type="ARBA" id="ARBA00022723"/>
    </source>
</evidence>
<dbReference type="Pfam" id="PF00111">
    <property type="entry name" value="Fer2"/>
    <property type="match status" value="1"/>
</dbReference>
<name>A0A1H8KWL7_9EURY</name>
<evidence type="ECO:0000259" key="10">
    <source>
        <dbReference type="PROSITE" id="PS50076"/>
    </source>
</evidence>
<feature type="compositionally biased region" description="Basic and acidic residues" evidence="9">
    <location>
        <begin position="27"/>
        <end position="49"/>
    </location>
</feature>
<feature type="domain" description="J" evidence="10">
    <location>
        <begin position="3"/>
        <end position="56"/>
    </location>
</feature>
<dbReference type="RefSeq" id="WP_092659258.1">
    <property type="nucleotide sequence ID" value="NZ_FOCX01000006.1"/>
</dbReference>
<dbReference type="GO" id="GO:0046872">
    <property type="term" value="F:metal ion binding"/>
    <property type="evidence" value="ECO:0007669"/>
    <property type="project" value="UniProtKB-KW"/>
</dbReference>
<dbReference type="PANTHER" id="PTHR43112">
    <property type="entry name" value="FERREDOXIN"/>
    <property type="match status" value="1"/>
</dbReference>
<dbReference type="InterPro" id="IPR012675">
    <property type="entry name" value="Beta-grasp_dom_sf"/>
</dbReference>
<dbReference type="CDD" id="cd06257">
    <property type="entry name" value="DnaJ"/>
    <property type="match status" value="1"/>
</dbReference>
<keyword evidence="5" id="KW-0249">Electron transport</keyword>
<dbReference type="InterPro" id="IPR036010">
    <property type="entry name" value="2Fe-2S_ferredoxin-like_sf"/>
</dbReference>
<dbReference type="PANTHER" id="PTHR43112:SF3">
    <property type="entry name" value="FERREDOXIN-2, CHLOROPLASTIC"/>
    <property type="match status" value="1"/>
</dbReference>
<dbReference type="PROSITE" id="PS00197">
    <property type="entry name" value="2FE2S_FER_1"/>
    <property type="match status" value="1"/>
</dbReference>
<dbReference type="CDD" id="cd00207">
    <property type="entry name" value="fer2"/>
    <property type="match status" value="1"/>
</dbReference>
<keyword evidence="3" id="KW-0001">2Fe-2S</keyword>
<evidence type="ECO:0000256" key="8">
    <source>
        <dbReference type="ARBA" id="ARBA00034078"/>
    </source>
</evidence>
<dbReference type="Gene3D" id="1.10.287.110">
    <property type="entry name" value="DnaJ domain"/>
    <property type="match status" value="1"/>
</dbReference>
<dbReference type="NCBIfam" id="NF041393">
    <property type="entry name" value="Frdxn_Halo"/>
    <property type="match status" value="1"/>
</dbReference>
<dbReference type="InterPro" id="IPR006058">
    <property type="entry name" value="2Fe2S_fd_BS"/>
</dbReference>
<dbReference type="SMART" id="SM00271">
    <property type="entry name" value="DnaJ"/>
    <property type="match status" value="1"/>
</dbReference>
<keyword evidence="2" id="KW-0813">Transport</keyword>
<dbReference type="SUPFAM" id="SSF54292">
    <property type="entry name" value="2Fe-2S ferredoxin-like"/>
    <property type="match status" value="1"/>
</dbReference>
<dbReference type="Pfam" id="PF00226">
    <property type="entry name" value="DnaJ"/>
    <property type="match status" value="1"/>
</dbReference>
<evidence type="ECO:0000256" key="5">
    <source>
        <dbReference type="ARBA" id="ARBA00022982"/>
    </source>
</evidence>
<evidence type="ECO:0000256" key="1">
    <source>
        <dbReference type="ARBA" id="ARBA00007874"/>
    </source>
</evidence>